<dbReference type="RefSeq" id="WP_150023081.1">
    <property type="nucleotide sequence ID" value="NZ_VWOJ01000002.1"/>
</dbReference>
<gene>
    <name evidence="2" type="ORF">F1654_08415</name>
</gene>
<sequence>MLRVFGIIVLVGALAACATPTPYQQAESGGFGYNQRQIEDNRFAVSFRGNTLTDRETVETFLLLRAAELTLERGADHFILVRRDTDTDRRFVGTGDRFRSRYGFGYRYYHPRFGWHGWRDPFWDDVHVREVTRFEAMAEIMLVSGESPGGPDAFDARQVVSNLGPVARAPGA</sequence>
<evidence type="ECO:0000313" key="2">
    <source>
        <dbReference type="EMBL" id="KAA5803813.1"/>
    </source>
</evidence>
<evidence type="ECO:0000313" key="3">
    <source>
        <dbReference type="Proteomes" id="UP000325122"/>
    </source>
</evidence>
<dbReference type="NCBIfam" id="NF047637">
    <property type="entry name" value="lipo_CC0125"/>
    <property type="match status" value="1"/>
</dbReference>
<dbReference type="EMBL" id="VWOJ01000002">
    <property type="protein sequence ID" value="KAA5803813.1"/>
    <property type="molecule type" value="Genomic_DNA"/>
</dbReference>
<evidence type="ECO:0008006" key="4">
    <source>
        <dbReference type="Google" id="ProtNLM"/>
    </source>
</evidence>
<evidence type="ECO:0000256" key="1">
    <source>
        <dbReference type="SAM" id="SignalP"/>
    </source>
</evidence>
<feature type="chain" id="PRO_5024330433" description="DUF4136 domain-containing protein" evidence="1">
    <location>
        <begin position="19"/>
        <end position="172"/>
    </location>
</feature>
<comment type="caution">
    <text evidence="2">The sequence shown here is derived from an EMBL/GenBank/DDBJ whole genome shotgun (WGS) entry which is preliminary data.</text>
</comment>
<organism evidence="2 3">
    <name type="scientific">Alkalicaulis satelles</name>
    <dbReference type="NCBI Taxonomy" id="2609175"/>
    <lineage>
        <taxon>Bacteria</taxon>
        <taxon>Pseudomonadati</taxon>
        <taxon>Pseudomonadota</taxon>
        <taxon>Alphaproteobacteria</taxon>
        <taxon>Maricaulales</taxon>
        <taxon>Maricaulaceae</taxon>
        <taxon>Alkalicaulis</taxon>
    </lineage>
</organism>
<dbReference type="Proteomes" id="UP000325122">
    <property type="component" value="Unassembled WGS sequence"/>
</dbReference>
<keyword evidence="1" id="KW-0732">Signal</keyword>
<feature type="signal peptide" evidence="1">
    <location>
        <begin position="1"/>
        <end position="18"/>
    </location>
</feature>
<dbReference type="PROSITE" id="PS51257">
    <property type="entry name" value="PROKAR_LIPOPROTEIN"/>
    <property type="match status" value="1"/>
</dbReference>
<accession>A0A5M6ZGE9</accession>
<dbReference type="AlphaFoldDB" id="A0A5M6ZGE9"/>
<reference evidence="2 3" key="1">
    <citation type="submission" date="2019-09" db="EMBL/GenBank/DDBJ databases">
        <authorList>
            <person name="Kevbrin V."/>
            <person name="Grouzdev D.S."/>
        </authorList>
    </citation>
    <scope>NUCLEOTIDE SEQUENCE [LARGE SCALE GENOMIC DNA]</scope>
    <source>
        <strain evidence="2 3">G-192</strain>
    </source>
</reference>
<name>A0A5M6ZGE9_9PROT</name>
<keyword evidence="3" id="KW-1185">Reference proteome</keyword>
<proteinExistence type="predicted"/>
<protein>
    <recommendedName>
        <fullName evidence="4">DUF4136 domain-containing protein</fullName>
    </recommendedName>
</protein>